<dbReference type="Gene3D" id="2.60.40.10">
    <property type="entry name" value="Immunoglobulins"/>
    <property type="match status" value="1"/>
</dbReference>
<evidence type="ECO:0000259" key="6">
    <source>
        <dbReference type="Pfam" id="PF04349"/>
    </source>
</evidence>
<evidence type="ECO:0000256" key="4">
    <source>
        <dbReference type="ARBA" id="ARBA00022729"/>
    </source>
</evidence>
<dbReference type="PANTHER" id="PTHR30504">
    <property type="entry name" value="GLUCANS BIOSYNTHESIS PROTEIN"/>
    <property type="match status" value="1"/>
</dbReference>
<dbReference type="Gene3D" id="2.70.98.10">
    <property type="match status" value="1"/>
</dbReference>
<dbReference type="InterPro" id="IPR014438">
    <property type="entry name" value="Glucan_biosyn_MdoG/MdoD"/>
</dbReference>
<keyword evidence="8" id="KW-1185">Reference proteome</keyword>
<evidence type="ECO:0000313" key="7">
    <source>
        <dbReference type="EMBL" id="MFA9461124.1"/>
    </source>
</evidence>
<sequence>MDRRQFFARSVLLSSLGLLGIPIRKPHAQDKEPGGAADRKSFDFEQVKRQARDLANRPFQPRPQDLPQELSDLGYEGYTSIRYRPEEALWHDSDLAFRAQFFHLGHYYKHPVDIYEVEKGEVQPIRFYPEMFNYDNATFKHRNLGDIGLAGFRLHYFLNFAPDMVSFLGASYFRAVGENQQYGLSARGLAIDTGLPKGEEFPFFRAFWLEKPEPGQTHMNVYALLDSKSIAGAFRFQIMPGATTIMNVESVLYPRNAIELLGVAPATSMYLHGENDDPENPDFRPEVHDSDGLSMWRGNWEWVWRPLVNPKELALNSFMDKSPRGYGLLQRDRKFGHYQDDGVYYNQRPNLWVEPMNDWGEGHIHLVEIPIQEEIHDNIVAFWNPKEPVKPGKEMEFSYRLLWGPEAPVKRMGTGHVTATRLGQGGIPGDRPSGKVQKFVIDFRGGDLPLLTNDAPVEPVVSTTRGKVIKPAVWPVDEINAWRVKFDLEWDGNQSIDLRCFLRLGKNALTETWLYQWNPRQV</sequence>
<accession>A0ABV4TX11</accession>
<gene>
    <name evidence="7" type="ORF">ACERLL_09840</name>
</gene>
<evidence type="ECO:0000256" key="2">
    <source>
        <dbReference type="ARBA" id="ARBA00005001"/>
    </source>
</evidence>
<protein>
    <submittedName>
        <fullName evidence="7">Glucan biosynthesis protein</fullName>
    </submittedName>
</protein>
<keyword evidence="5" id="KW-0574">Periplasm</keyword>
<name>A0ABV4TX11_9GAMM</name>
<dbReference type="PIRSF" id="PIRSF006281">
    <property type="entry name" value="MdoG"/>
    <property type="match status" value="1"/>
</dbReference>
<dbReference type="InterPro" id="IPR014756">
    <property type="entry name" value="Ig_E-set"/>
</dbReference>
<dbReference type="InterPro" id="IPR011013">
    <property type="entry name" value="Gal_mutarotase_sf_dom"/>
</dbReference>
<dbReference type="EMBL" id="JBGUAW010000006">
    <property type="protein sequence ID" value="MFA9461124.1"/>
    <property type="molecule type" value="Genomic_DNA"/>
</dbReference>
<feature type="domain" description="Glucan biosynthesis periplasmic MdoG C-terminal" evidence="6">
    <location>
        <begin position="42"/>
        <end position="517"/>
    </location>
</feature>
<evidence type="ECO:0000256" key="3">
    <source>
        <dbReference type="ARBA" id="ARBA00009284"/>
    </source>
</evidence>
<dbReference type="RefSeq" id="WP_373655910.1">
    <property type="nucleotide sequence ID" value="NZ_JBGUAW010000006.1"/>
</dbReference>
<comment type="caution">
    <text evidence="7">The sequence shown here is derived from an EMBL/GenBank/DDBJ whole genome shotgun (WGS) entry which is preliminary data.</text>
</comment>
<evidence type="ECO:0000256" key="1">
    <source>
        <dbReference type="ARBA" id="ARBA00004418"/>
    </source>
</evidence>
<dbReference type="InterPro" id="IPR013783">
    <property type="entry name" value="Ig-like_fold"/>
</dbReference>
<organism evidence="7 8">
    <name type="scientific">Thiohalorhabdus methylotrophus</name>
    <dbReference type="NCBI Taxonomy" id="3242694"/>
    <lineage>
        <taxon>Bacteria</taxon>
        <taxon>Pseudomonadati</taxon>
        <taxon>Pseudomonadota</taxon>
        <taxon>Gammaproteobacteria</taxon>
        <taxon>Thiohalorhabdales</taxon>
        <taxon>Thiohalorhabdaceae</taxon>
        <taxon>Thiohalorhabdus</taxon>
    </lineage>
</organism>
<evidence type="ECO:0000313" key="8">
    <source>
        <dbReference type="Proteomes" id="UP001575181"/>
    </source>
</evidence>
<proteinExistence type="inferred from homology"/>
<comment type="subcellular location">
    <subcellularLocation>
        <location evidence="1">Periplasm</location>
    </subcellularLocation>
</comment>
<comment type="similarity">
    <text evidence="3">Belongs to the OpgD/OpgG family.</text>
</comment>
<dbReference type="Pfam" id="PF04349">
    <property type="entry name" value="MdoG"/>
    <property type="match status" value="1"/>
</dbReference>
<comment type="pathway">
    <text evidence="2">Glycan metabolism; osmoregulated periplasmic glucan (OPG) biosynthesis.</text>
</comment>
<evidence type="ECO:0000256" key="5">
    <source>
        <dbReference type="ARBA" id="ARBA00022764"/>
    </source>
</evidence>
<dbReference type="InterPro" id="IPR007444">
    <property type="entry name" value="Glucan_biosyn_MdoG_C"/>
</dbReference>
<reference evidence="7 8" key="1">
    <citation type="submission" date="2024-08" db="EMBL/GenBank/DDBJ databases">
        <title>Whole-genome sequencing of halo(alkali)philic microorganisms from hypersaline lakes.</title>
        <authorList>
            <person name="Sorokin D.Y."/>
            <person name="Merkel A.Y."/>
            <person name="Messina E."/>
            <person name="Yakimov M."/>
        </authorList>
    </citation>
    <scope>NUCLEOTIDE SEQUENCE [LARGE SCALE GENOMIC DNA]</scope>
    <source>
        <strain evidence="7 8">Cl-TMA</strain>
    </source>
</reference>
<dbReference type="InterPro" id="IPR014718">
    <property type="entry name" value="GH-type_carb-bd"/>
</dbReference>
<dbReference type="Proteomes" id="UP001575181">
    <property type="component" value="Unassembled WGS sequence"/>
</dbReference>
<dbReference type="SUPFAM" id="SSF81296">
    <property type="entry name" value="E set domains"/>
    <property type="match status" value="1"/>
</dbReference>
<dbReference type="SUPFAM" id="SSF74650">
    <property type="entry name" value="Galactose mutarotase-like"/>
    <property type="match status" value="1"/>
</dbReference>
<dbReference type="PANTHER" id="PTHR30504:SF3">
    <property type="entry name" value="GLUCANS BIOSYNTHESIS PROTEIN D"/>
    <property type="match status" value="1"/>
</dbReference>
<keyword evidence="4" id="KW-0732">Signal</keyword>